<accession>A0AAD1C0U6</accession>
<sequence>MGEGADSRSRGCPATSHGATAGFHFMTGAGLADEGPFVRGPSWRDPCGGSAWLR</sequence>
<evidence type="ECO:0000313" key="2">
    <source>
        <dbReference type="EMBL" id="BAU74903.1"/>
    </source>
</evidence>
<keyword evidence="3" id="KW-1185">Reference proteome</keyword>
<gene>
    <name evidence="2" type="ORF">KF707C_32150</name>
</gene>
<proteinExistence type="predicted"/>
<dbReference type="Proteomes" id="UP000218554">
    <property type="component" value="Chromosome"/>
</dbReference>
<name>A0AAD1C0U6_METFU</name>
<reference evidence="2 3" key="2">
    <citation type="journal article" date="2017" name="Int. J. Syst. Evol. Microbiol.">
        <title>Pseudomonas furukawaii sp. nov., a polychlorinated biphenyl-degrading bacterium isolated from biphenyl-contaminated soil in Japan.</title>
        <authorList>
            <person name="Kimura N."/>
            <person name="Watanabe T."/>
            <person name="Suenaga H."/>
            <person name="Fujihara H."/>
            <person name="Futagami T."/>
            <person name="Goto M."/>
            <person name="Hanada S."/>
            <person name="Hirose J."/>
        </authorList>
    </citation>
    <scope>NUCLEOTIDE SEQUENCE [LARGE SCALE GENOMIC DNA]</scope>
    <source>
        <strain evidence="3">DSM 10086 / NBRC 110670 / KF707</strain>
    </source>
</reference>
<reference evidence="3" key="1">
    <citation type="submission" date="2015-05" db="EMBL/GenBank/DDBJ databases">
        <title>Draft genome sequencing of a biphenyl-degrading bacterium, Pseudomonas balearica KF707 (=NBRC110670).</title>
        <authorList>
            <person name="Kimura N."/>
            <person name="Hirose J."/>
            <person name="Watanabe T."/>
            <person name="Suenaga H."/>
            <person name="Fujihara H."/>
            <person name="Noguchi M."/>
            <person name="Hashimoto M."/>
            <person name="Shimodaira J."/>
            <person name="Tsuchikane K."/>
            <person name="Hosoyama A."/>
            <person name="Yamazoe A."/>
            <person name="Fujita N."/>
            <person name="Furukawa K."/>
        </authorList>
    </citation>
    <scope>NUCLEOTIDE SEQUENCE [LARGE SCALE GENOMIC DNA]</scope>
    <source>
        <strain evidence="3">DSM 10086 / NBRC 110670 / KF707</strain>
    </source>
</reference>
<feature type="region of interest" description="Disordered" evidence="1">
    <location>
        <begin position="35"/>
        <end position="54"/>
    </location>
</feature>
<dbReference type="EMBL" id="AP014862">
    <property type="protein sequence ID" value="BAU74903.1"/>
    <property type="molecule type" value="Genomic_DNA"/>
</dbReference>
<organism evidence="2 3">
    <name type="scientific">Metapseudomonas furukawaii</name>
    <name type="common">Pseudomonas furukawaii</name>
    <dbReference type="NCBI Taxonomy" id="1149133"/>
    <lineage>
        <taxon>Bacteria</taxon>
        <taxon>Pseudomonadati</taxon>
        <taxon>Pseudomonadota</taxon>
        <taxon>Gammaproteobacteria</taxon>
        <taxon>Pseudomonadales</taxon>
        <taxon>Pseudomonadaceae</taxon>
        <taxon>Metapseudomonas</taxon>
    </lineage>
</organism>
<evidence type="ECO:0000256" key="1">
    <source>
        <dbReference type="SAM" id="MobiDB-lite"/>
    </source>
</evidence>
<dbReference type="AlphaFoldDB" id="A0AAD1C0U6"/>
<dbReference type="KEGG" id="pfuw:KF707C_32150"/>
<protein>
    <submittedName>
        <fullName evidence="2">Uncharacterized protein</fullName>
    </submittedName>
</protein>
<evidence type="ECO:0000313" key="3">
    <source>
        <dbReference type="Proteomes" id="UP000218554"/>
    </source>
</evidence>